<dbReference type="STRING" id="556267.HWAG_01450"/>
<comment type="function">
    <text evidence="10">Endonuclease that specifically degrades the RNA of RNA-DNA hybrids.</text>
</comment>
<reference evidence="12 13" key="1">
    <citation type="submission" date="2016-07" db="EMBL/GenBank/DDBJ databases">
        <title>Detection of Helicobacter winghamensis from caecal content of red fox (Vulpes vulpes).</title>
        <authorList>
            <person name="Zanoni R.G."/>
            <person name="Florio D."/>
            <person name="Caffara M."/>
            <person name="Renzi M."/>
            <person name="Parisi A."/>
            <person name="Pasquali F."/>
            <person name="Manfreda G."/>
        </authorList>
    </citation>
    <scope>NUCLEOTIDE SEQUENCE [LARGE SCALE GENOMIC DNA]</scope>
    <source>
        <strain evidence="12 13">295_13</strain>
    </source>
</reference>
<evidence type="ECO:0000256" key="6">
    <source>
        <dbReference type="ARBA" id="ARBA00022723"/>
    </source>
</evidence>
<gene>
    <name evidence="10" type="primary">rnhA</name>
    <name evidence="12" type="ORF">BCM31_00725</name>
</gene>
<feature type="binding site" evidence="10">
    <location>
        <position position="9"/>
    </location>
    <ligand>
        <name>Mg(2+)</name>
        <dbReference type="ChEBI" id="CHEBI:18420"/>
        <label>1</label>
    </ligand>
</feature>
<organism evidence="12 13">
    <name type="scientific">Helicobacter winghamensis</name>
    <dbReference type="NCBI Taxonomy" id="157268"/>
    <lineage>
        <taxon>Bacteria</taxon>
        <taxon>Pseudomonadati</taxon>
        <taxon>Campylobacterota</taxon>
        <taxon>Epsilonproteobacteria</taxon>
        <taxon>Campylobacterales</taxon>
        <taxon>Helicobacteraceae</taxon>
        <taxon>Helicobacter</taxon>
    </lineage>
</organism>
<keyword evidence="9 10" id="KW-0460">Magnesium</keyword>
<dbReference type="GO" id="GO:0005737">
    <property type="term" value="C:cytoplasm"/>
    <property type="evidence" value="ECO:0007669"/>
    <property type="project" value="UniProtKB-SubCell"/>
</dbReference>
<evidence type="ECO:0000313" key="13">
    <source>
        <dbReference type="Proteomes" id="UP000233350"/>
    </source>
</evidence>
<evidence type="ECO:0000256" key="7">
    <source>
        <dbReference type="ARBA" id="ARBA00022759"/>
    </source>
</evidence>
<dbReference type="GO" id="GO:0000287">
    <property type="term" value="F:magnesium ion binding"/>
    <property type="evidence" value="ECO:0007669"/>
    <property type="project" value="UniProtKB-UniRule"/>
</dbReference>
<comment type="cofactor">
    <cofactor evidence="10">
        <name>Mg(2+)</name>
        <dbReference type="ChEBI" id="CHEBI:18420"/>
    </cofactor>
    <text evidence="10">Binds 1 Mg(2+) ion per subunit. May bind a second metal ion at a regulatory site, or after substrate binding.</text>
</comment>
<dbReference type="GO" id="GO:0004523">
    <property type="term" value="F:RNA-DNA hybrid ribonuclease activity"/>
    <property type="evidence" value="ECO:0007669"/>
    <property type="project" value="UniProtKB-UniRule"/>
</dbReference>
<feature type="binding site" evidence="10">
    <location>
        <position position="9"/>
    </location>
    <ligand>
        <name>Mg(2+)</name>
        <dbReference type="ChEBI" id="CHEBI:18420"/>
        <label>2</label>
    </ligand>
</feature>
<dbReference type="RefSeq" id="WP_006803147.1">
    <property type="nucleotide sequence ID" value="NZ_CABKOI010000018.1"/>
</dbReference>
<proteinExistence type="inferred from homology"/>
<keyword evidence="8 10" id="KW-0378">Hydrolase</keyword>
<feature type="binding site" evidence="10">
    <location>
        <position position="128"/>
    </location>
    <ligand>
        <name>Mg(2+)</name>
        <dbReference type="ChEBI" id="CHEBI:18420"/>
        <label>2</label>
    </ligand>
</feature>
<dbReference type="PANTHER" id="PTHR10642:SF26">
    <property type="entry name" value="RIBONUCLEASE H1"/>
    <property type="match status" value="1"/>
</dbReference>
<dbReference type="EMBL" id="MBPK01000006">
    <property type="protein sequence ID" value="PKT82276.1"/>
    <property type="molecule type" value="Genomic_DNA"/>
</dbReference>
<dbReference type="AlphaFoldDB" id="A0A2N3PKT6"/>
<dbReference type="InterPro" id="IPR012337">
    <property type="entry name" value="RNaseH-like_sf"/>
</dbReference>
<keyword evidence="5 10" id="KW-0540">Nuclease</keyword>
<evidence type="ECO:0000256" key="2">
    <source>
        <dbReference type="ARBA" id="ARBA00005300"/>
    </source>
</evidence>
<evidence type="ECO:0000256" key="1">
    <source>
        <dbReference type="ARBA" id="ARBA00000077"/>
    </source>
</evidence>
<dbReference type="CDD" id="cd09278">
    <property type="entry name" value="RNase_HI_prokaryote_like"/>
    <property type="match status" value="1"/>
</dbReference>
<evidence type="ECO:0000256" key="8">
    <source>
        <dbReference type="ARBA" id="ARBA00022801"/>
    </source>
</evidence>
<dbReference type="Gene3D" id="3.30.420.10">
    <property type="entry name" value="Ribonuclease H-like superfamily/Ribonuclease H"/>
    <property type="match status" value="1"/>
</dbReference>
<keyword evidence="7 10" id="KW-0255">Endonuclease</keyword>
<comment type="subcellular location">
    <subcellularLocation>
        <location evidence="10">Cytoplasm</location>
    </subcellularLocation>
</comment>
<evidence type="ECO:0000256" key="9">
    <source>
        <dbReference type="ARBA" id="ARBA00022842"/>
    </source>
</evidence>
<feature type="binding site" evidence="10">
    <location>
        <position position="69"/>
    </location>
    <ligand>
        <name>Mg(2+)</name>
        <dbReference type="ChEBI" id="CHEBI:18420"/>
        <label>1</label>
    </ligand>
</feature>
<keyword evidence="10" id="KW-0963">Cytoplasm</keyword>
<evidence type="ECO:0000256" key="10">
    <source>
        <dbReference type="HAMAP-Rule" id="MF_00042"/>
    </source>
</evidence>
<dbReference type="InterPro" id="IPR050092">
    <property type="entry name" value="RNase_H"/>
</dbReference>
<evidence type="ECO:0000256" key="3">
    <source>
        <dbReference type="ARBA" id="ARBA00011245"/>
    </source>
</evidence>
<dbReference type="PROSITE" id="PS50879">
    <property type="entry name" value="RNASE_H_1"/>
    <property type="match status" value="1"/>
</dbReference>
<evidence type="ECO:0000256" key="5">
    <source>
        <dbReference type="ARBA" id="ARBA00022722"/>
    </source>
</evidence>
<dbReference type="EC" id="3.1.26.4" evidence="4 10"/>
<dbReference type="GeneID" id="97289816"/>
<evidence type="ECO:0000259" key="11">
    <source>
        <dbReference type="PROSITE" id="PS50879"/>
    </source>
</evidence>
<dbReference type="InterPro" id="IPR022892">
    <property type="entry name" value="RNaseHI"/>
</dbReference>
<name>A0A2N3PKT6_9HELI</name>
<comment type="similarity">
    <text evidence="2 10">Belongs to the RNase H family.</text>
</comment>
<comment type="caution">
    <text evidence="12">The sequence shown here is derived from an EMBL/GenBank/DDBJ whole genome shotgun (WGS) entry which is preliminary data.</text>
</comment>
<dbReference type="PANTHER" id="PTHR10642">
    <property type="entry name" value="RIBONUCLEASE H1"/>
    <property type="match status" value="1"/>
</dbReference>
<dbReference type="GO" id="GO:0043137">
    <property type="term" value="P:DNA replication, removal of RNA primer"/>
    <property type="evidence" value="ECO:0007669"/>
    <property type="project" value="TreeGrafter"/>
</dbReference>
<evidence type="ECO:0000313" key="12">
    <source>
        <dbReference type="EMBL" id="PKT82276.1"/>
    </source>
</evidence>
<dbReference type="GO" id="GO:0003676">
    <property type="term" value="F:nucleic acid binding"/>
    <property type="evidence" value="ECO:0007669"/>
    <property type="project" value="InterPro"/>
</dbReference>
<feature type="domain" description="RNase H type-1" evidence="11">
    <location>
        <begin position="1"/>
        <end position="136"/>
    </location>
</feature>
<comment type="subunit">
    <text evidence="3 10">Monomer.</text>
</comment>
<dbReference type="NCBIfam" id="NF001236">
    <property type="entry name" value="PRK00203.1"/>
    <property type="match status" value="1"/>
</dbReference>
<protein>
    <recommendedName>
        <fullName evidence="4 10">Ribonuclease H</fullName>
        <shortName evidence="10">RNase H</shortName>
        <ecNumber evidence="4 10">3.1.26.4</ecNumber>
    </recommendedName>
</protein>
<dbReference type="InterPro" id="IPR036397">
    <property type="entry name" value="RNaseH_sf"/>
</dbReference>
<dbReference type="HAMAP" id="MF_00042">
    <property type="entry name" value="RNase_H"/>
    <property type="match status" value="1"/>
</dbReference>
<dbReference type="OrthoDB" id="7845843at2"/>
<dbReference type="SUPFAM" id="SSF53098">
    <property type="entry name" value="Ribonuclease H-like"/>
    <property type="match status" value="1"/>
</dbReference>
<evidence type="ECO:0000256" key="4">
    <source>
        <dbReference type="ARBA" id="ARBA00012180"/>
    </source>
</evidence>
<sequence>MKCVTLFCDGSSLGNPGFGGWCGILRYKESEKVLSGGARVATNNQMELTALIMSLEALKEPCEVLVVCDSKYVLDGLSKWLPNWIAKNFKNVKNTELWQRYIKAAKPHKIKVEWVKGHSGHCENERCDKIAKEEALKFKNT</sequence>
<dbReference type="InterPro" id="IPR002156">
    <property type="entry name" value="RNaseH_domain"/>
</dbReference>
<comment type="catalytic activity">
    <reaction evidence="1 10">
        <text>Endonucleolytic cleavage to 5'-phosphomonoester.</text>
        <dbReference type="EC" id="3.1.26.4"/>
    </reaction>
</comment>
<dbReference type="Proteomes" id="UP000233350">
    <property type="component" value="Unassembled WGS sequence"/>
</dbReference>
<dbReference type="Pfam" id="PF00075">
    <property type="entry name" value="RNase_H"/>
    <property type="match status" value="1"/>
</dbReference>
<keyword evidence="13" id="KW-1185">Reference proteome</keyword>
<keyword evidence="6 10" id="KW-0479">Metal-binding</keyword>
<feature type="binding site" evidence="10">
    <location>
        <position position="47"/>
    </location>
    <ligand>
        <name>Mg(2+)</name>
        <dbReference type="ChEBI" id="CHEBI:18420"/>
        <label>1</label>
    </ligand>
</feature>
<accession>A0A2N3PKT6</accession>